<sequence>MQVVLVFKKKILGYGFECEEGELVYESILIRDRLDRYLMDNYIQKRSFAEKYESLGKVYKGFIGFLEEDIPVFSRNLEEAEVETGKYLKFGNLYCEDDLRERFCVNKKIQIYMEENNIRTDWMRFSFGKNSYLRIIN</sequence>
<dbReference type="EMBL" id="RQGV01000005">
    <property type="protein sequence ID" value="TGM15567.1"/>
    <property type="molecule type" value="Genomic_DNA"/>
</dbReference>
<accession>A0A5F2C3K2</accession>
<evidence type="ECO:0000313" key="2">
    <source>
        <dbReference type="EMBL" id="TGM18483.1"/>
    </source>
</evidence>
<reference evidence="1 3" key="2">
    <citation type="journal article" date="2019" name="PLoS Negl. Trop. Dis.">
        <title>Revisiting the worldwide diversity of Leptospira species in the environment.</title>
        <authorList>
            <person name="Vincent A.T."/>
            <person name="Schiettekatte O."/>
            <person name="Bourhy P."/>
            <person name="Veyrier F.J."/>
            <person name="Picardeau M."/>
        </authorList>
    </citation>
    <scope>NUCLEOTIDE SEQUENCE [LARGE SCALE GENOMIC DNA]</scope>
    <source>
        <strain evidence="1 3">201702405</strain>
        <strain evidence="2">201702406</strain>
    </source>
</reference>
<dbReference type="Proteomes" id="UP000297832">
    <property type="component" value="Unassembled WGS sequence"/>
</dbReference>
<protein>
    <submittedName>
        <fullName evidence="1">Uncharacterized protein</fullName>
    </submittedName>
</protein>
<dbReference type="Proteomes" id="UP000298057">
    <property type="component" value="Unassembled WGS sequence"/>
</dbReference>
<proteinExistence type="predicted"/>
<keyword evidence="4" id="KW-1185">Reference proteome</keyword>
<dbReference type="RefSeq" id="WP_135628271.1">
    <property type="nucleotide sequence ID" value="NZ_RQGU01000113.1"/>
</dbReference>
<comment type="caution">
    <text evidence="1">The sequence shown here is derived from an EMBL/GenBank/DDBJ whole genome shotgun (WGS) entry which is preliminary data.</text>
</comment>
<name>A0A5F2C3K2_9LEPT</name>
<evidence type="ECO:0000313" key="3">
    <source>
        <dbReference type="Proteomes" id="UP000297832"/>
    </source>
</evidence>
<evidence type="ECO:0000313" key="4">
    <source>
        <dbReference type="Proteomes" id="UP000298057"/>
    </source>
</evidence>
<dbReference type="AlphaFoldDB" id="A0A5F2C3K2"/>
<dbReference type="EMBL" id="RQGU01000113">
    <property type="protein sequence ID" value="TGM18483.1"/>
    <property type="molecule type" value="Genomic_DNA"/>
</dbReference>
<organism evidence="1 3">
    <name type="scientific">Leptospira selangorensis</name>
    <dbReference type="NCBI Taxonomy" id="2484982"/>
    <lineage>
        <taxon>Bacteria</taxon>
        <taxon>Pseudomonadati</taxon>
        <taxon>Spirochaetota</taxon>
        <taxon>Spirochaetia</taxon>
        <taxon>Leptospirales</taxon>
        <taxon>Leptospiraceae</taxon>
        <taxon>Leptospira</taxon>
    </lineage>
</organism>
<gene>
    <name evidence="1" type="ORF">EHQ81_04005</name>
    <name evidence="2" type="ORF">EHQ82_15700</name>
</gene>
<evidence type="ECO:0000313" key="1">
    <source>
        <dbReference type="EMBL" id="TGM15567.1"/>
    </source>
</evidence>
<reference evidence="2" key="1">
    <citation type="submission" date="2018-10" db="EMBL/GenBank/DDBJ databases">
        <authorList>
            <person name="Vincent A.T."/>
            <person name="Schiettekatte O."/>
            <person name="Bourhy P."/>
            <person name="Veyrier F.J."/>
            <person name="Picardeau M."/>
        </authorList>
    </citation>
    <scope>NUCLEOTIDE SEQUENCE</scope>
    <source>
        <strain evidence="2">201702406</strain>
    </source>
</reference>